<keyword evidence="7" id="KW-1185">Reference proteome</keyword>
<dbReference type="InterPro" id="IPR013103">
    <property type="entry name" value="RVT_2"/>
</dbReference>
<organism evidence="6 7">
    <name type="scientific">Tanacetum coccineum</name>
    <dbReference type="NCBI Taxonomy" id="301880"/>
    <lineage>
        <taxon>Eukaryota</taxon>
        <taxon>Viridiplantae</taxon>
        <taxon>Streptophyta</taxon>
        <taxon>Embryophyta</taxon>
        <taxon>Tracheophyta</taxon>
        <taxon>Spermatophyta</taxon>
        <taxon>Magnoliopsida</taxon>
        <taxon>eudicotyledons</taxon>
        <taxon>Gunneridae</taxon>
        <taxon>Pentapetalae</taxon>
        <taxon>asterids</taxon>
        <taxon>campanulids</taxon>
        <taxon>Asterales</taxon>
        <taxon>Asteraceae</taxon>
        <taxon>Asteroideae</taxon>
        <taxon>Anthemideae</taxon>
        <taxon>Anthemidinae</taxon>
        <taxon>Tanacetum</taxon>
    </lineage>
</organism>
<feature type="compositionally biased region" description="Basic residues" evidence="3">
    <location>
        <begin position="41"/>
        <end position="58"/>
    </location>
</feature>
<feature type="region of interest" description="Disordered" evidence="3">
    <location>
        <begin position="26"/>
        <end position="74"/>
    </location>
</feature>
<dbReference type="InterPro" id="IPR039537">
    <property type="entry name" value="Retrotran_Ty1/copia-like"/>
</dbReference>
<gene>
    <name evidence="6" type="ORF">Tco_0656375</name>
</gene>
<evidence type="ECO:0000256" key="3">
    <source>
        <dbReference type="SAM" id="MobiDB-lite"/>
    </source>
</evidence>
<dbReference type="InterPro" id="IPR043502">
    <property type="entry name" value="DNA/RNA_pol_sf"/>
</dbReference>
<reference evidence="6" key="1">
    <citation type="journal article" date="2022" name="Int. J. Mol. Sci.">
        <title>Draft Genome of Tanacetum Coccineum: Genomic Comparison of Closely Related Tanacetum-Family Plants.</title>
        <authorList>
            <person name="Yamashiro T."/>
            <person name="Shiraishi A."/>
            <person name="Nakayama K."/>
            <person name="Satake H."/>
        </authorList>
    </citation>
    <scope>NUCLEOTIDE SEQUENCE</scope>
</reference>
<protein>
    <submittedName>
        <fullName evidence="6">Retrotransposon protein, putative, ty1-copia subclass</fullName>
    </submittedName>
</protein>
<evidence type="ECO:0000259" key="5">
    <source>
        <dbReference type="Pfam" id="PF25597"/>
    </source>
</evidence>
<dbReference type="Gene3D" id="3.30.420.10">
    <property type="entry name" value="Ribonuclease H-like superfamily/Ribonuclease H"/>
    <property type="match status" value="1"/>
</dbReference>
<dbReference type="InterPro" id="IPR057670">
    <property type="entry name" value="SH3_retrovirus"/>
</dbReference>
<keyword evidence="2" id="KW-0378">Hydrolase</keyword>
<evidence type="ECO:0000259" key="4">
    <source>
        <dbReference type="Pfam" id="PF07727"/>
    </source>
</evidence>
<evidence type="ECO:0000313" key="6">
    <source>
        <dbReference type="EMBL" id="GJS61591.1"/>
    </source>
</evidence>
<dbReference type="InterPro" id="IPR012337">
    <property type="entry name" value="RNaseH-like_sf"/>
</dbReference>
<evidence type="ECO:0000256" key="2">
    <source>
        <dbReference type="ARBA" id="ARBA00022801"/>
    </source>
</evidence>
<dbReference type="PANTHER" id="PTHR42648">
    <property type="entry name" value="TRANSPOSASE, PUTATIVE-RELATED"/>
    <property type="match status" value="1"/>
</dbReference>
<proteinExistence type="predicted"/>
<feature type="domain" description="Reverse transcriptase Ty1/copia-type" evidence="4">
    <location>
        <begin position="389"/>
        <end position="574"/>
    </location>
</feature>
<dbReference type="Pfam" id="PF25597">
    <property type="entry name" value="SH3_retrovirus"/>
    <property type="match status" value="1"/>
</dbReference>
<dbReference type="Pfam" id="PF07727">
    <property type="entry name" value="RVT_2"/>
    <property type="match status" value="1"/>
</dbReference>
<dbReference type="SUPFAM" id="SSF56672">
    <property type="entry name" value="DNA/RNA polymerases"/>
    <property type="match status" value="1"/>
</dbReference>
<dbReference type="Proteomes" id="UP001151760">
    <property type="component" value="Unassembled WGS sequence"/>
</dbReference>
<dbReference type="PANTHER" id="PTHR42648:SF27">
    <property type="entry name" value="RNA-DIRECTED DNA POLYMERASE"/>
    <property type="match status" value="1"/>
</dbReference>
<reference evidence="6" key="2">
    <citation type="submission" date="2022-01" db="EMBL/GenBank/DDBJ databases">
        <authorList>
            <person name="Yamashiro T."/>
            <person name="Shiraishi A."/>
            <person name="Satake H."/>
            <person name="Nakayama K."/>
        </authorList>
    </citation>
    <scope>NUCLEOTIDE SEQUENCE</scope>
</reference>
<keyword evidence="1" id="KW-0479">Metal-binding</keyword>
<name>A0ABQ4X9V9_9ASTR</name>
<dbReference type="InterPro" id="IPR036397">
    <property type="entry name" value="RNaseH_sf"/>
</dbReference>
<sequence length="575" mass="66317">MHSMAKMLAELHGILKLYEKGIPKKAETPTMLAIQEGRIQKEKKKKPQGAKGKGKGKNKLAYDPKPKIPPPPKKEHLAKDFVCHHYEEGLRESRKLKHGALSQYMGNGMRPAVEANRSFNLILPNDISRYGFVYLMKHKHEVFETFKVFQNEVENQLSKKIKVIRSDLGGEYLMFERRNQTLLDMVQSMMNLTTLPKSFWGYALETAARILNMVPTKKVDRMPYEIWHRKSPTLSYLRVWGCEALMKRDTLDKLNSRSIKCIFLGYPKETTGYYFYYLLENKIFVSRNAEFFKNSFMVQEASGSHGLLEMSGSDKGLELIQEEDIQPSKNTSKEYTGSHLPRYGYYVDIEEYELGDLNEPPNYKAALADPESDKWLEAMNTKMQSIKDNQVWYLVDLPSNGRTVGCKWLFKKKTDMDGNEHTFKARLVAKGFTQTYSVDYGDTFSPIANIRAIRILLAIAAFYDYEIWQMDVKTSFLNGHLSKDVYMVQPKGFVDPKHPNKVCKLQRLIYGLKQASRSWNKRFDEEIKKIGFTQNPDEPCVYLKASGSNIAFLVLYVDDILLMGNSVAMLQEIKS</sequence>
<feature type="domain" description="Retroviral polymerase SH3-like" evidence="5">
    <location>
        <begin position="244"/>
        <end position="297"/>
    </location>
</feature>
<evidence type="ECO:0000313" key="7">
    <source>
        <dbReference type="Proteomes" id="UP001151760"/>
    </source>
</evidence>
<feature type="compositionally biased region" description="Basic and acidic residues" evidence="3">
    <location>
        <begin position="60"/>
        <end position="74"/>
    </location>
</feature>
<accession>A0ABQ4X9V9</accession>
<comment type="caution">
    <text evidence="6">The sequence shown here is derived from an EMBL/GenBank/DDBJ whole genome shotgun (WGS) entry which is preliminary data.</text>
</comment>
<evidence type="ECO:0000256" key="1">
    <source>
        <dbReference type="ARBA" id="ARBA00022723"/>
    </source>
</evidence>
<dbReference type="EMBL" id="BQNB010009301">
    <property type="protein sequence ID" value="GJS61591.1"/>
    <property type="molecule type" value="Genomic_DNA"/>
</dbReference>
<dbReference type="SUPFAM" id="SSF53098">
    <property type="entry name" value="Ribonuclease H-like"/>
    <property type="match status" value="1"/>
</dbReference>